<keyword evidence="2" id="KW-1185">Reference proteome</keyword>
<dbReference type="EMBL" id="BTSX01000002">
    <property type="protein sequence ID" value="GMS85743.1"/>
    <property type="molecule type" value="Genomic_DNA"/>
</dbReference>
<reference evidence="1" key="1">
    <citation type="submission" date="2023-10" db="EMBL/GenBank/DDBJ databases">
        <title>Genome assembly of Pristionchus species.</title>
        <authorList>
            <person name="Yoshida K."/>
            <person name="Sommer R.J."/>
        </authorList>
    </citation>
    <scope>NUCLEOTIDE SEQUENCE</scope>
    <source>
        <strain evidence="1">RS0144</strain>
    </source>
</reference>
<sequence>RLKLLAVDRGRVVYLRADNRLYRPVVYKLSENTIVIEYHASAEVAAPISCPFLFIAFNYEIFIFSIELMTCLPTEHTRWTIHSFAGYHAEDNLISMTGTVRGKMHLITAILLDHQKLQARFQAQHDLNPFPMAKSPTTSLIIPSQTSNESMSLGMRNL</sequence>
<dbReference type="AlphaFoldDB" id="A0AAV5SRG1"/>
<evidence type="ECO:0000313" key="2">
    <source>
        <dbReference type="Proteomes" id="UP001432027"/>
    </source>
</evidence>
<dbReference type="Proteomes" id="UP001432027">
    <property type="component" value="Unassembled WGS sequence"/>
</dbReference>
<evidence type="ECO:0008006" key="3">
    <source>
        <dbReference type="Google" id="ProtNLM"/>
    </source>
</evidence>
<name>A0AAV5SRG1_9BILA</name>
<protein>
    <recommendedName>
        <fullName evidence="3">CNH domain-containing protein</fullName>
    </recommendedName>
</protein>
<proteinExistence type="predicted"/>
<feature type="non-terminal residue" evidence="1">
    <location>
        <position position="1"/>
    </location>
</feature>
<feature type="non-terminal residue" evidence="1">
    <location>
        <position position="158"/>
    </location>
</feature>
<comment type="caution">
    <text evidence="1">The sequence shown here is derived from an EMBL/GenBank/DDBJ whole genome shotgun (WGS) entry which is preliminary data.</text>
</comment>
<organism evidence="1 2">
    <name type="scientific">Pristionchus entomophagus</name>
    <dbReference type="NCBI Taxonomy" id="358040"/>
    <lineage>
        <taxon>Eukaryota</taxon>
        <taxon>Metazoa</taxon>
        <taxon>Ecdysozoa</taxon>
        <taxon>Nematoda</taxon>
        <taxon>Chromadorea</taxon>
        <taxon>Rhabditida</taxon>
        <taxon>Rhabditina</taxon>
        <taxon>Diplogasteromorpha</taxon>
        <taxon>Diplogasteroidea</taxon>
        <taxon>Neodiplogasteridae</taxon>
        <taxon>Pristionchus</taxon>
    </lineage>
</organism>
<accession>A0AAV5SRG1</accession>
<evidence type="ECO:0000313" key="1">
    <source>
        <dbReference type="EMBL" id="GMS85743.1"/>
    </source>
</evidence>
<gene>
    <name evidence="1" type="ORF">PENTCL1PPCAC_7918</name>
</gene>